<accession>A0A8H7IL04</accession>
<proteinExistence type="predicted"/>
<name>A0A8H7IL04_9AGAM</name>
<organism evidence="1 2">
    <name type="scientific">Rhizoctonia solani</name>
    <dbReference type="NCBI Taxonomy" id="456999"/>
    <lineage>
        <taxon>Eukaryota</taxon>
        <taxon>Fungi</taxon>
        <taxon>Dikarya</taxon>
        <taxon>Basidiomycota</taxon>
        <taxon>Agaricomycotina</taxon>
        <taxon>Agaricomycetes</taxon>
        <taxon>Cantharellales</taxon>
        <taxon>Ceratobasidiaceae</taxon>
        <taxon>Rhizoctonia</taxon>
    </lineage>
</organism>
<dbReference type="Proteomes" id="UP000614334">
    <property type="component" value="Unassembled WGS sequence"/>
</dbReference>
<protein>
    <submittedName>
        <fullName evidence="1">Uncharacterized protein</fullName>
    </submittedName>
</protein>
<evidence type="ECO:0000313" key="1">
    <source>
        <dbReference type="EMBL" id="KAF8761034.1"/>
    </source>
</evidence>
<dbReference type="AlphaFoldDB" id="A0A8H7IL04"/>
<evidence type="ECO:0000313" key="2">
    <source>
        <dbReference type="Proteomes" id="UP000614334"/>
    </source>
</evidence>
<gene>
    <name evidence="1" type="ORF">RHS01_01290</name>
</gene>
<comment type="caution">
    <text evidence="1">The sequence shown here is derived from an EMBL/GenBank/DDBJ whole genome shotgun (WGS) entry which is preliminary data.</text>
</comment>
<reference evidence="1" key="1">
    <citation type="submission" date="2020-09" db="EMBL/GenBank/DDBJ databases">
        <title>Comparative genome analyses of four rice-infecting Rhizoctonia solani isolates reveal extensive enrichment of homogalacturonan modification genes.</title>
        <authorList>
            <person name="Lee D.-Y."/>
            <person name="Jeon J."/>
            <person name="Kim K.-T."/>
            <person name="Cheong K."/>
            <person name="Song H."/>
            <person name="Choi G."/>
            <person name="Ko J."/>
            <person name="Opiyo S.O."/>
            <person name="Zuo S."/>
            <person name="Madhav S."/>
            <person name="Lee Y.-H."/>
            <person name="Wang G.-L."/>
        </authorList>
    </citation>
    <scope>NUCLEOTIDE SEQUENCE</scope>
    <source>
        <strain evidence="1">AG1-IA B2</strain>
    </source>
</reference>
<dbReference type="EMBL" id="JACYCF010000001">
    <property type="protein sequence ID" value="KAF8761034.1"/>
    <property type="molecule type" value="Genomic_DNA"/>
</dbReference>
<sequence length="187" mass="20493">MQHNCTQLTRLSIAGFPVNRYNGNNKALGPITPPPENVPPPQLVDFAENGDLFTAPEYAPLHAANKAGKFPAPEYAHGHKFNIAALTQQLSLVAVAQSVESVSPGFGNDFVASVWEWPGEPNPVDDLGPPEWPTVPQQHTPPFLWEDHWHEVHARDLELSNNQDVNIGGGLEIDSEHIIRPLPVVTN</sequence>